<dbReference type="Gene3D" id="3.40.50.11440">
    <property type="match status" value="1"/>
</dbReference>
<sequence>MKPIGLAYGRKEVLLGLPEKTLVQVLEGKPNGHEKTEEAIIVEALSNPMGTDRLQDIVKAGQRVCLVISDVTRAWQKMSLYLPYIVEELNQAGILDENIIFLCATGSHRKQSREEHKLLLGEELALRFQVIDHDCRDESNLVDLGKTSFGTPVQINRIAMDCDHIIITGAIVYHDLVGWGGGKKSILPGIAGYQSIMGNHGLSLSHIEGAGTHPHVKSGNIVQNPLHEDMLEAAGIVNPSFLFNVMMDEAGNIGNAVAGHFEGAHEVGRKLVSESDGIFINEKADLVIASAGGFPKDMNLYQASKALSNGKEALKPGGTMILLCQCEEGFGHPEVQEIITGFESNLARETELRRNYTIAKYAGFLVTEIAAKYKVILVSEIDPVLLEAANIKVVSTLESALKLVGGIQDAILKTYVIPKAANVLPIVASDSN</sequence>
<dbReference type="Pfam" id="PF21113">
    <property type="entry name" value="LarA_C"/>
    <property type="match status" value="1"/>
</dbReference>
<feature type="domain" description="LarA-like N-terminal" evidence="1">
    <location>
        <begin position="8"/>
        <end position="205"/>
    </location>
</feature>
<reference evidence="4" key="1">
    <citation type="journal article" date="2016" name="Genome Announc.">
        <title>Complete genome sequence of Alkaliphilus metalliredigens strain QYMF, an alkaliphilic and metal-reducing bacterium isolated from borax-contaminated leachate ponds.</title>
        <authorList>
            <person name="Hwang C."/>
            <person name="Copeland A."/>
            <person name="Lucas S."/>
            <person name="Lapidus A."/>
            <person name="Barry K."/>
            <person name="Detter J.C."/>
            <person name="Glavina Del Rio T."/>
            <person name="Hammon N."/>
            <person name="Israni S."/>
            <person name="Dalin E."/>
            <person name="Tice H."/>
            <person name="Pitluck S."/>
            <person name="Chertkov O."/>
            <person name="Brettin T."/>
            <person name="Bruce D."/>
            <person name="Han C."/>
            <person name="Schmutz J."/>
            <person name="Larimer F."/>
            <person name="Land M.L."/>
            <person name="Hauser L."/>
            <person name="Kyrpides N."/>
            <person name="Mikhailova N."/>
            <person name="Ye Q."/>
            <person name="Zhou J."/>
            <person name="Richardson P."/>
            <person name="Fields M.W."/>
        </authorList>
    </citation>
    <scope>NUCLEOTIDE SEQUENCE [LARGE SCALE GENOMIC DNA]</scope>
    <source>
        <strain evidence="4">QYMF</strain>
    </source>
</reference>
<evidence type="ECO:0000313" key="4">
    <source>
        <dbReference type="Proteomes" id="UP000001572"/>
    </source>
</evidence>
<evidence type="ECO:0000259" key="2">
    <source>
        <dbReference type="Pfam" id="PF21113"/>
    </source>
</evidence>
<dbReference type="HOGENOM" id="CLU_050189_0_0_9"/>
<dbReference type="PANTHER" id="PTHR33171">
    <property type="entry name" value="LAR_N DOMAIN-CONTAINING PROTEIN"/>
    <property type="match status" value="1"/>
</dbReference>
<name>A6TKS3_ALKMQ</name>
<dbReference type="InterPro" id="IPR043166">
    <property type="entry name" value="LarA-like_C"/>
</dbReference>
<dbReference type="Pfam" id="PF09861">
    <property type="entry name" value="Lar_N"/>
    <property type="match status" value="1"/>
</dbReference>
<evidence type="ECO:0000259" key="1">
    <source>
        <dbReference type="Pfam" id="PF09861"/>
    </source>
</evidence>
<dbReference type="RefSeq" id="WP_011971699.1">
    <property type="nucleotide sequence ID" value="NC_009633.1"/>
</dbReference>
<keyword evidence="4" id="KW-1185">Reference proteome</keyword>
<dbReference type="InterPro" id="IPR048520">
    <property type="entry name" value="LarA_C"/>
</dbReference>
<dbReference type="STRING" id="293826.Amet_0564"/>
<dbReference type="Gene3D" id="3.90.226.30">
    <property type="match status" value="1"/>
</dbReference>
<feature type="domain" description="Lactate racemase C-terminal" evidence="2">
    <location>
        <begin position="282"/>
        <end position="423"/>
    </location>
</feature>
<organism evidence="3 4">
    <name type="scientific">Alkaliphilus metalliredigens (strain QYMF)</name>
    <dbReference type="NCBI Taxonomy" id="293826"/>
    <lineage>
        <taxon>Bacteria</taxon>
        <taxon>Bacillati</taxon>
        <taxon>Bacillota</taxon>
        <taxon>Clostridia</taxon>
        <taxon>Peptostreptococcales</taxon>
        <taxon>Natronincolaceae</taxon>
        <taxon>Alkaliphilus</taxon>
    </lineage>
</organism>
<dbReference type="KEGG" id="amt:Amet_0564"/>
<dbReference type="OrthoDB" id="9770545at2"/>
<dbReference type="InterPro" id="IPR018657">
    <property type="entry name" value="LarA-like_N"/>
</dbReference>
<evidence type="ECO:0000313" key="3">
    <source>
        <dbReference type="EMBL" id="ABR46791.1"/>
    </source>
</evidence>
<dbReference type="InterPro" id="IPR047926">
    <property type="entry name" value="Ni_dep_LarA"/>
</dbReference>
<dbReference type="PANTHER" id="PTHR33171:SF17">
    <property type="entry name" value="LARA-LIKE N-TERMINAL DOMAIN-CONTAINING PROTEIN"/>
    <property type="match status" value="1"/>
</dbReference>
<dbReference type="eggNOG" id="COG3875">
    <property type="taxonomic scope" value="Bacteria"/>
</dbReference>
<dbReference type="Proteomes" id="UP000001572">
    <property type="component" value="Chromosome"/>
</dbReference>
<dbReference type="EMBL" id="CP000724">
    <property type="protein sequence ID" value="ABR46791.1"/>
    <property type="molecule type" value="Genomic_DNA"/>
</dbReference>
<dbReference type="GO" id="GO:0050043">
    <property type="term" value="F:lactate racemase activity"/>
    <property type="evidence" value="ECO:0007669"/>
    <property type="project" value="InterPro"/>
</dbReference>
<proteinExistence type="predicted"/>
<dbReference type="NCBIfam" id="NF033504">
    <property type="entry name" value="Ni_dep_LarA"/>
    <property type="match status" value="1"/>
</dbReference>
<dbReference type="InterPro" id="IPR048068">
    <property type="entry name" value="LarA-like"/>
</dbReference>
<dbReference type="AlphaFoldDB" id="A6TKS3"/>
<gene>
    <name evidence="3" type="ordered locus">Amet_0564</name>
</gene>
<accession>A6TKS3</accession>
<protein>
    <submittedName>
        <fullName evidence="3">Uncharacterized protein</fullName>
    </submittedName>
</protein>